<dbReference type="CDD" id="cd06170">
    <property type="entry name" value="LuxR_C_like"/>
    <property type="match status" value="1"/>
</dbReference>
<dbReference type="CDD" id="cd17535">
    <property type="entry name" value="REC_NarL-like"/>
    <property type="match status" value="1"/>
</dbReference>
<evidence type="ECO:0000313" key="7">
    <source>
        <dbReference type="EMBL" id="KOC92911.1"/>
    </source>
</evidence>
<dbReference type="Pfam" id="PF00196">
    <property type="entry name" value="GerE"/>
    <property type="match status" value="1"/>
</dbReference>
<dbReference type="Proteomes" id="UP000036851">
    <property type="component" value="Unassembled WGS sequence"/>
</dbReference>
<dbReference type="Gene3D" id="3.40.50.2300">
    <property type="match status" value="1"/>
</dbReference>
<dbReference type="InterPro" id="IPR011006">
    <property type="entry name" value="CheY-like_superfamily"/>
</dbReference>
<organism evidence="7 10">
    <name type="scientific">Winslowiella iniecta</name>
    <dbReference type="NCBI Taxonomy" id="1560201"/>
    <lineage>
        <taxon>Bacteria</taxon>
        <taxon>Pseudomonadati</taxon>
        <taxon>Pseudomonadota</taxon>
        <taxon>Gammaproteobacteria</taxon>
        <taxon>Enterobacterales</taxon>
        <taxon>Erwiniaceae</taxon>
        <taxon>Winslowiella</taxon>
    </lineage>
</organism>
<dbReference type="InterPro" id="IPR016032">
    <property type="entry name" value="Sig_transdc_resp-reg_C-effctor"/>
</dbReference>
<evidence type="ECO:0000256" key="2">
    <source>
        <dbReference type="ARBA" id="ARBA00023012"/>
    </source>
</evidence>
<keyword evidence="2" id="KW-0902">Two-component regulatory system</keyword>
<evidence type="ECO:0000256" key="3">
    <source>
        <dbReference type="ARBA" id="ARBA00023125"/>
    </source>
</evidence>
<evidence type="ECO:0000256" key="4">
    <source>
        <dbReference type="PROSITE-ProRule" id="PRU00169"/>
    </source>
</evidence>
<keyword evidence="3" id="KW-0238">DNA-binding</keyword>
<dbReference type="PROSITE" id="PS00622">
    <property type="entry name" value="HTH_LUXR_1"/>
    <property type="match status" value="1"/>
</dbReference>
<reference evidence="9 10" key="1">
    <citation type="journal article" date="2015" name="Int. J. Syst. Evol. Microbiol.">
        <title>Erwinia iniecta sp. nov., isolated from Russian wheat aphids (Diuraphis noxia).</title>
        <authorList>
            <person name="Campillo T."/>
            <person name="Luna E."/>
            <person name="Portier P."/>
            <person name="Fischer-Le Saux M."/>
            <person name="Lapitan N."/>
            <person name="Tisserat N.A."/>
            <person name="Leach J.E."/>
        </authorList>
    </citation>
    <scope>NUCLEOTIDE SEQUENCE [LARGE SCALE GENOMIC DNA]</scope>
    <source>
        <strain evidence="7 10">B120</strain>
        <strain evidence="8 9">B149</strain>
    </source>
</reference>
<sequence length="197" mass="21650">MATLLLIDDHPLVQVALEAALTRSPIPLQLFAVSSEQQARDYLRDHPVNLIILDIGLPDSDGLELLKRLKHRDENQAVLIYSAQEERLYIRMAQAAGAAGYIAKRQPMEKLLAAILAILGGQRAFPDLSEADNPATASLTSKERQILALLARGLSNLQIAEQLHISNKTVSTHKKNILDKTGTHSVVELAALWKAQQ</sequence>
<dbReference type="InterPro" id="IPR036388">
    <property type="entry name" value="WH-like_DNA-bd_sf"/>
</dbReference>
<gene>
    <name evidence="7" type="ORF">NG42_00975</name>
    <name evidence="8" type="ORF">NG43_00195</name>
</gene>
<evidence type="ECO:0000313" key="9">
    <source>
        <dbReference type="Proteomes" id="UP000036851"/>
    </source>
</evidence>
<dbReference type="AlphaFoldDB" id="A0A0L7TCH0"/>
<dbReference type="SUPFAM" id="SSF46894">
    <property type="entry name" value="C-terminal effector domain of the bipartite response regulators"/>
    <property type="match status" value="1"/>
</dbReference>
<dbReference type="EMBL" id="JRXF01000001">
    <property type="protein sequence ID" value="KOC95175.1"/>
    <property type="molecule type" value="Genomic_DNA"/>
</dbReference>
<dbReference type="GO" id="GO:0003677">
    <property type="term" value="F:DNA binding"/>
    <property type="evidence" value="ECO:0007669"/>
    <property type="project" value="UniProtKB-KW"/>
</dbReference>
<dbReference type="GO" id="GO:0000160">
    <property type="term" value="P:phosphorelay signal transduction system"/>
    <property type="evidence" value="ECO:0007669"/>
    <property type="project" value="InterPro"/>
</dbReference>
<evidence type="ECO:0000313" key="10">
    <source>
        <dbReference type="Proteomes" id="UP000037088"/>
    </source>
</evidence>
<dbReference type="STRING" id="1560201.NG42_00975"/>
<dbReference type="PATRIC" id="fig|1560201.3.peg.210"/>
<dbReference type="Gene3D" id="1.10.10.10">
    <property type="entry name" value="Winged helix-like DNA-binding domain superfamily/Winged helix DNA-binding domain"/>
    <property type="match status" value="1"/>
</dbReference>
<dbReference type="PANTHER" id="PTHR45566:SF1">
    <property type="entry name" value="HTH-TYPE TRANSCRIPTIONAL REGULATOR YHJB-RELATED"/>
    <property type="match status" value="1"/>
</dbReference>
<protein>
    <submittedName>
        <fullName evidence="7">Feruloyl-CoA synthase</fullName>
    </submittedName>
</protein>
<dbReference type="PRINTS" id="PR00038">
    <property type="entry name" value="HTHLUXR"/>
</dbReference>
<dbReference type="OrthoDB" id="9796655at2"/>
<dbReference type="SMART" id="SM00421">
    <property type="entry name" value="HTH_LUXR"/>
    <property type="match status" value="1"/>
</dbReference>
<dbReference type="EMBL" id="JRXE01000001">
    <property type="protein sequence ID" value="KOC92911.1"/>
    <property type="molecule type" value="Genomic_DNA"/>
</dbReference>
<feature type="modified residue" description="4-aspartylphosphate" evidence="4">
    <location>
        <position position="54"/>
    </location>
</feature>
<evidence type="ECO:0000256" key="1">
    <source>
        <dbReference type="ARBA" id="ARBA00022553"/>
    </source>
</evidence>
<proteinExistence type="predicted"/>
<accession>A0A0L7TCH0</accession>
<feature type="domain" description="HTH luxR-type" evidence="5">
    <location>
        <begin position="132"/>
        <end position="197"/>
    </location>
</feature>
<keyword evidence="1 4" id="KW-0597">Phosphoprotein</keyword>
<dbReference type="PROSITE" id="PS50043">
    <property type="entry name" value="HTH_LUXR_2"/>
    <property type="match status" value="1"/>
</dbReference>
<keyword evidence="10" id="KW-1185">Reference proteome</keyword>
<dbReference type="SUPFAM" id="SSF52172">
    <property type="entry name" value="CheY-like"/>
    <property type="match status" value="1"/>
</dbReference>
<dbReference type="InterPro" id="IPR001789">
    <property type="entry name" value="Sig_transdc_resp-reg_receiver"/>
</dbReference>
<dbReference type="InterPro" id="IPR058245">
    <property type="entry name" value="NreC/VraR/RcsB-like_REC"/>
</dbReference>
<dbReference type="GO" id="GO:0006355">
    <property type="term" value="P:regulation of DNA-templated transcription"/>
    <property type="evidence" value="ECO:0007669"/>
    <property type="project" value="InterPro"/>
</dbReference>
<dbReference type="SMART" id="SM00448">
    <property type="entry name" value="REC"/>
    <property type="match status" value="1"/>
</dbReference>
<evidence type="ECO:0000259" key="5">
    <source>
        <dbReference type="PROSITE" id="PS50043"/>
    </source>
</evidence>
<dbReference type="InterPro" id="IPR051015">
    <property type="entry name" value="EvgA-like"/>
</dbReference>
<dbReference type="RefSeq" id="WP_052896849.1">
    <property type="nucleotide sequence ID" value="NZ_JRXE01000001.1"/>
</dbReference>
<evidence type="ECO:0000313" key="8">
    <source>
        <dbReference type="EMBL" id="KOC95175.1"/>
    </source>
</evidence>
<dbReference type="InterPro" id="IPR000792">
    <property type="entry name" value="Tscrpt_reg_LuxR_C"/>
</dbReference>
<evidence type="ECO:0000259" key="6">
    <source>
        <dbReference type="PROSITE" id="PS50110"/>
    </source>
</evidence>
<feature type="domain" description="Response regulatory" evidence="6">
    <location>
        <begin position="3"/>
        <end position="119"/>
    </location>
</feature>
<comment type="caution">
    <text evidence="7">The sequence shown here is derived from an EMBL/GenBank/DDBJ whole genome shotgun (WGS) entry which is preliminary data.</text>
</comment>
<dbReference type="Proteomes" id="UP000037088">
    <property type="component" value="Unassembled WGS sequence"/>
</dbReference>
<dbReference type="PANTHER" id="PTHR45566">
    <property type="entry name" value="HTH-TYPE TRANSCRIPTIONAL REGULATOR YHJB-RELATED"/>
    <property type="match status" value="1"/>
</dbReference>
<name>A0A0L7TCH0_9GAMM</name>
<dbReference type="Pfam" id="PF00072">
    <property type="entry name" value="Response_reg"/>
    <property type="match status" value="1"/>
</dbReference>
<dbReference type="PROSITE" id="PS50110">
    <property type="entry name" value="RESPONSE_REGULATORY"/>
    <property type="match status" value="1"/>
</dbReference>